<sequence length="361" mass="38251">MSFFSQLTGALTMCSSPDVRPARAAADPPLGPKEALNLLKALCFETEPVFGRQPHHCLQDGNRRFLEGRPLANRTNSVIRKELVAQGQAPHTAIVGCADSRAPLETIFDTMPGDIFVLRNAGNTCTAEGSIVGSLEFCTGNLGSRLVLVLGHTKCGAVYGATKTFLDAQGPLKKAGSALQGLLQDQAQEEMGPGADSDAIAAHAVKVNVFHTMNFLLSYSESIREAVRSGQIEIHGGIYDLETGCVEFWEEPAAGPPSMSSGAAADHGMHGVRTGADVAVKPEAALKLLQQGNERFAAGAPTAATISRGHAPDLGEVRPGAPQRHPWLCGLASARQHRLRRDAQRPLRAPHSCCSVIQVTD</sequence>
<dbReference type="Proteomes" id="UP000649617">
    <property type="component" value="Unassembled WGS sequence"/>
</dbReference>
<proteinExistence type="inferred from homology"/>
<dbReference type="PANTHER" id="PTHR11002:SF76">
    <property type="entry name" value="CARBONIC ANHYDRASE"/>
    <property type="match status" value="1"/>
</dbReference>
<dbReference type="InterPro" id="IPR036874">
    <property type="entry name" value="Carbonic_anhydrase_sf"/>
</dbReference>
<accession>A0A812SHN3</accession>
<evidence type="ECO:0000256" key="1">
    <source>
        <dbReference type="ARBA" id="ARBA00006217"/>
    </source>
</evidence>
<evidence type="ECO:0000256" key="3">
    <source>
        <dbReference type="ARBA" id="ARBA00022723"/>
    </source>
</evidence>
<evidence type="ECO:0000256" key="5">
    <source>
        <dbReference type="ARBA" id="ARBA00023239"/>
    </source>
</evidence>
<dbReference type="EC" id="4.2.1.1" evidence="2"/>
<keyword evidence="9" id="KW-1185">Reference proteome</keyword>
<name>A0A812SHN3_SYMPI</name>
<organism evidence="8 9">
    <name type="scientific">Symbiodinium pilosum</name>
    <name type="common">Dinoflagellate</name>
    <dbReference type="NCBI Taxonomy" id="2952"/>
    <lineage>
        <taxon>Eukaryota</taxon>
        <taxon>Sar</taxon>
        <taxon>Alveolata</taxon>
        <taxon>Dinophyceae</taxon>
        <taxon>Suessiales</taxon>
        <taxon>Symbiodiniaceae</taxon>
        <taxon>Symbiodinium</taxon>
    </lineage>
</organism>
<feature type="binding site" evidence="7">
    <location>
        <position position="97"/>
    </location>
    <ligand>
        <name>Zn(2+)</name>
        <dbReference type="ChEBI" id="CHEBI:29105"/>
    </ligand>
</feature>
<protein>
    <recommendedName>
        <fullName evidence="2">carbonic anhydrase</fullName>
        <ecNumber evidence="2">4.2.1.1</ecNumber>
    </recommendedName>
</protein>
<gene>
    <name evidence="8" type="primary">mtcA2</name>
    <name evidence="8" type="ORF">SPIL2461_LOCUS12156</name>
</gene>
<dbReference type="Pfam" id="PF00484">
    <property type="entry name" value="Pro_CA"/>
    <property type="match status" value="1"/>
</dbReference>
<dbReference type="PANTHER" id="PTHR11002">
    <property type="entry name" value="CARBONIC ANHYDRASE"/>
    <property type="match status" value="1"/>
</dbReference>
<evidence type="ECO:0000256" key="6">
    <source>
        <dbReference type="ARBA" id="ARBA00048348"/>
    </source>
</evidence>
<dbReference type="InterPro" id="IPR001765">
    <property type="entry name" value="Carbonic_anhydrase"/>
</dbReference>
<comment type="catalytic activity">
    <reaction evidence="6">
        <text>hydrogencarbonate + H(+) = CO2 + H2O</text>
        <dbReference type="Rhea" id="RHEA:10748"/>
        <dbReference type="ChEBI" id="CHEBI:15377"/>
        <dbReference type="ChEBI" id="CHEBI:15378"/>
        <dbReference type="ChEBI" id="CHEBI:16526"/>
        <dbReference type="ChEBI" id="CHEBI:17544"/>
        <dbReference type="EC" id="4.2.1.1"/>
    </reaction>
</comment>
<feature type="binding site" evidence="7">
    <location>
        <position position="99"/>
    </location>
    <ligand>
        <name>Zn(2+)</name>
        <dbReference type="ChEBI" id="CHEBI:29105"/>
    </ligand>
</feature>
<dbReference type="EMBL" id="CAJNIZ010024486">
    <property type="protein sequence ID" value="CAE7477417.1"/>
    <property type="molecule type" value="Genomic_DNA"/>
</dbReference>
<keyword evidence="5" id="KW-0456">Lyase</keyword>
<evidence type="ECO:0000256" key="2">
    <source>
        <dbReference type="ARBA" id="ARBA00012925"/>
    </source>
</evidence>
<feature type="binding site" evidence="7">
    <location>
        <position position="152"/>
    </location>
    <ligand>
        <name>Zn(2+)</name>
        <dbReference type="ChEBI" id="CHEBI:29105"/>
    </ligand>
</feature>
<evidence type="ECO:0000313" key="9">
    <source>
        <dbReference type="Proteomes" id="UP000649617"/>
    </source>
</evidence>
<dbReference type="GO" id="GO:0008270">
    <property type="term" value="F:zinc ion binding"/>
    <property type="evidence" value="ECO:0007669"/>
    <property type="project" value="InterPro"/>
</dbReference>
<dbReference type="Gene3D" id="3.40.1050.10">
    <property type="entry name" value="Carbonic anhydrase"/>
    <property type="match status" value="1"/>
</dbReference>
<comment type="similarity">
    <text evidence="1">Belongs to the beta-class carbonic anhydrase family.</text>
</comment>
<evidence type="ECO:0000313" key="8">
    <source>
        <dbReference type="EMBL" id="CAE7477417.1"/>
    </source>
</evidence>
<dbReference type="AlphaFoldDB" id="A0A812SHN3"/>
<evidence type="ECO:0000256" key="4">
    <source>
        <dbReference type="ARBA" id="ARBA00022833"/>
    </source>
</evidence>
<keyword evidence="3 7" id="KW-0479">Metal-binding</keyword>
<dbReference type="SUPFAM" id="SSF53056">
    <property type="entry name" value="beta-carbonic anhydrase, cab"/>
    <property type="match status" value="1"/>
</dbReference>
<dbReference type="SMART" id="SM00947">
    <property type="entry name" value="Pro_CA"/>
    <property type="match status" value="1"/>
</dbReference>
<comment type="caution">
    <text evidence="8">The sequence shown here is derived from an EMBL/GenBank/DDBJ whole genome shotgun (WGS) entry which is preliminary data.</text>
</comment>
<evidence type="ECO:0000256" key="7">
    <source>
        <dbReference type="PIRSR" id="PIRSR601765-1"/>
    </source>
</evidence>
<feature type="binding site" evidence="7">
    <location>
        <position position="155"/>
    </location>
    <ligand>
        <name>Zn(2+)</name>
        <dbReference type="ChEBI" id="CHEBI:29105"/>
    </ligand>
</feature>
<dbReference type="GO" id="GO:0004089">
    <property type="term" value="F:carbonate dehydratase activity"/>
    <property type="evidence" value="ECO:0007669"/>
    <property type="project" value="UniProtKB-EC"/>
</dbReference>
<keyword evidence="4 7" id="KW-0862">Zinc</keyword>
<comment type="cofactor">
    <cofactor evidence="7">
        <name>Zn(2+)</name>
        <dbReference type="ChEBI" id="CHEBI:29105"/>
    </cofactor>
    <text evidence="7">Binds 1 zinc ion per subunit.</text>
</comment>
<reference evidence="8" key="1">
    <citation type="submission" date="2021-02" db="EMBL/GenBank/DDBJ databases">
        <authorList>
            <person name="Dougan E. K."/>
            <person name="Rhodes N."/>
            <person name="Thang M."/>
            <person name="Chan C."/>
        </authorList>
    </citation>
    <scope>NUCLEOTIDE SEQUENCE</scope>
</reference>
<dbReference type="OrthoDB" id="446073at2759"/>